<dbReference type="Proteomes" id="UP000037392">
    <property type="component" value="Unassembled WGS sequence"/>
</dbReference>
<reference evidence="3 4" key="1">
    <citation type="submission" date="2011-04" db="EMBL/GenBank/DDBJ databases">
        <title>The Genome Sequence of Clostridium citroniae WAL-19142.</title>
        <authorList>
            <consortium name="The Broad Institute Genome Sequencing Platform"/>
            <person name="Earl A."/>
            <person name="Ward D."/>
            <person name="Feldgarden M."/>
            <person name="Gevers D."/>
            <person name="Warren Y.A."/>
            <person name="Tyrrell K.L."/>
            <person name="Citron D.M."/>
            <person name="Goldstein E.J."/>
            <person name="Daigneault M."/>
            <person name="Allen-Vercoe E."/>
            <person name="Young S.K."/>
            <person name="Zeng Q."/>
            <person name="Gargeya S."/>
            <person name="Fitzgerald M."/>
            <person name="Haas B."/>
            <person name="Abouelleil A."/>
            <person name="Alvarado L."/>
            <person name="Arachchi H.M."/>
            <person name="Berlin A."/>
            <person name="Brown A."/>
            <person name="Chapman S.B."/>
            <person name="Chen Z."/>
            <person name="Dunbar C."/>
            <person name="Freedman E."/>
            <person name="Gearin G."/>
            <person name="Gellesch M."/>
            <person name="Goldberg J."/>
            <person name="Griggs A."/>
            <person name="Gujja S."/>
            <person name="Heilman E.R."/>
            <person name="Heiman D."/>
            <person name="Howarth C."/>
            <person name="Larson L."/>
            <person name="Lui A."/>
            <person name="MacDonald P.J."/>
            <person name="Mehta T."/>
            <person name="Montmayeur A."/>
            <person name="Murphy C."/>
            <person name="Neiman D."/>
            <person name="Pearson M."/>
            <person name="Priest M."/>
            <person name="Roberts A."/>
            <person name="Saif S."/>
            <person name="Shea T."/>
            <person name="Shenoy N."/>
            <person name="Sisk P."/>
            <person name="Stolte C."/>
            <person name="Sykes S."/>
            <person name="White J."/>
            <person name="Yandava C."/>
            <person name="Wortman J."/>
            <person name="Nusbaum C."/>
            <person name="Birren B."/>
        </authorList>
    </citation>
    <scope>NUCLEOTIDE SEQUENCE [LARGE SCALE GENOMIC DNA]</scope>
    <source>
        <strain evidence="3 4">WAL-19142</strain>
    </source>
</reference>
<name>A0A0J9BB25_9FIRM</name>
<keyword evidence="2" id="KW-0472">Membrane</keyword>
<proteinExistence type="predicted"/>
<feature type="transmembrane region" description="Helical" evidence="2">
    <location>
        <begin position="153"/>
        <end position="177"/>
    </location>
</feature>
<gene>
    <name evidence="3" type="ORF">HMPREF9470_05580</name>
</gene>
<sequence length="345" mass="39216">MADRNEADALFATKRKKQQEEQAEQERREEMNRKKAEMEAEIRRLEEEARRQKEQQEEARRQAEEEARRVKEEAREAEARAARAEEMAKQARLKQEEVRREEERRTREKKEEEKRARERTAQAKRQEAQKAENKKTVKEKKKADTQPGKKIPVLPLAIGGAAAGFVIIVVICLILFAGGKKGVFESNGTCLASDQVLGYDVYYPDTFEERIGDGGVKLIHGSAEEGDGTFVSIFGETGENMEAEIGSTDPSEILRMFLESLFGVSDAGIYEMTTDSGQTVYCTDYFVQDIIYALDYTEEDEAMGQVAMMILPLEDEYLFAMYGTMNDSYTEPLEETVADILGSIY</sequence>
<organism evidence="3 4">
    <name type="scientific">[Clostridium] citroniae WAL-19142</name>
    <dbReference type="NCBI Taxonomy" id="742734"/>
    <lineage>
        <taxon>Bacteria</taxon>
        <taxon>Bacillati</taxon>
        <taxon>Bacillota</taxon>
        <taxon>Clostridia</taxon>
        <taxon>Lachnospirales</taxon>
        <taxon>Lachnospiraceae</taxon>
        <taxon>Enterocloster</taxon>
    </lineage>
</organism>
<evidence type="ECO:0000313" key="4">
    <source>
        <dbReference type="Proteomes" id="UP000037392"/>
    </source>
</evidence>
<keyword evidence="2" id="KW-0812">Transmembrane</keyword>
<accession>A0A0J9BB25</accession>
<feature type="compositionally biased region" description="Basic and acidic residues" evidence="1">
    <location>
        <begin position="18"/>
        <end position="144"/>
    </location>
</feature>
<feature type="region of interest" description="Disordered" evidence="1">
    <location>
        <begin position="1"/>
        <end position="146"/>
    </location>
</feature>
<evidence type="ECO:0000313" key="3">
    <source>
        <dbReference type="EMBL" id="KMW10438.1"/>
    </source>
</evidence>
<evidence type="ECO:0000256" key="1">
    <source>
        <dbReference type="SAM" id="MobiDB-lite"/>
    </source>
</evidence>
<dbReference type="AlphaFoldDB" id="A0A0J9BB25"/>
<dbReference type="OrthoDB" id="10004285at2"/>
<protein>
    <submittedName>
        <fullName evidence="3">Uncharacterized protein</fullName>
    </submittedName>
</protein>
<comment type="caution">
    <text evidence="3">The sequence shown here is derived from an EMBL/GenBank/DDBJ whole genome shotgun (WGS) entry which is preliminary data.</text>
</comment>
<dbReference type="GeneID" id="93166094"/>
<evidence type="ECO:0000256" key="2">
    <source>
        <dbReference type="SAM" id="Phobius"/>
    </source>
</evidence>
<dbReference type="PATRIC" id="fig|742734.4.peg.5978"/>
<dbReference type="EMBL" id="ADLK01000060">
    <property type="protein sequence ID" value="KMW10438.1"/>
    <property type="molecule type" value="Genomic_DNA"/>
</dbReference>
<dbReference type="RefSeq" id="WP_048931313.1">
    <property type="nucleotide sequence ID" value="NZ_KQ235888.1"/>
</dbReference>
<keyword evidence="2" id="KW-1133">Transmembrane helix</keyword>